<evidence type="ECO:0000313" key="1">
    <source>
        <dbReference type="EMBL" id="DAF92118.1"/>
    </source>
</evidence>
<protein>
    <submittedName>
        <fullName evidence="1">Tail sheath protein</fullName>
    </submittedName>
</protein>
<sequence length="623" mass="69336">MAQININEISQSYSYNIGTNAYCTVAMPITSCWGPGYFDKEKQGLTEDDILENLRWEHFAATQEGLESFVSTYRGPASNYRSAKDFSYQMAMTLLTAGYDVLACRVCPGTPSGGTLKIDDSNNLIIKAKYPGTFGNNLRCAFKKARSVFLVDGKTKQVDYWNLIVYVLDASGVKTAVENLNFVFEVANSNDSLYHISEIESNFVQFSGYDSLKDTLSLSGTVNVDLAGGHDASANGESAAMLKEAADLATLRYKTALGSSDGVAYVARLSDLTTSDENKAAIIRYKEWVYNAAYSAMDKLKDKLSYNYNRIVMPGWDDQDFSSVMDNYSYDDVNTKFSISPLHIRMMDVAYNSRCGTAYIDIPKSLPRSKVWNEKDGQEGYSQMLARFQPDNTSFDLNASLYTSHSALFAPWGNYIYVGTSKQNEASPSFMALMIERAMILNQSSQYEWALPTTRRHNLKIGKLAYSVNKHLLDDWQGTEGVGVNVITDIPDMGMSLWGNSTLFEVPVATYQALANLSTRKLVNAVEDQAYRCGINITFQYNNEDAYSSFYAGMTPLLDTMKYQGAIEDYYIKMAADVNGLDRVNINSVIGKIYLTVNGVINDINIDLIALPSSVDLDEYKAE</sequence>
<accession>A0A8S5UCM2</accession>
<name>A0A8S5UCM2_9CAUD</name>
<dbReference type="EMBL" id="BK016063">
    <property type="protein sequence ID" value="DAF92118.1"/>
    <property type="molecule type" value="Genomic_DNA"/>
</dbReference>
<reference evidence="1" key="1">
    <citation type="journal article" date="2021" name="Proc. Natl. Acad. Sci. U.S.A.">
        <title>A Catalog of Tens of Thousands of Viruses from Human Metagenomes Reveals Hidden Associations with Chronic Diseases.</title>
        <authorList>
            <person name="Tisza M.J."/>
            <person name="Buck C.B."/>
        </authorList>
    </citation>
    <scope>NUCLEOTIDE SEQUENCE</scope>
    <source>
        <strain evidence="1">CtgN495</strain>
    </source>
</reference>
<proteinExistence type="predicted"/>
<organism evidence="1">
    <name type="scientific">Siphoviridae sp. ctgN495</name>
    <dbReference type="NCBI Taxonomy" id="2825608"/>
    <lineage>
        <taxon>Viruses</taxon>
        <taxon>Duplodnaviria</taxon>
        <taxon>Heunggongvirae</taxon>
        <taxon>Uroviricota</taxon>
        <taxon>Caudoviricetes</taxon>
    </lineage>
</organism>